<name>A0A061H0M5_9BASI</name>
<proteinExistence type="predicted"/>
<sequence>MKAILRSIIPLTMLMYAALDVVAGLAQTPHRSGQLQVASTLHVRGIGGAEADAQASSSASLDVEHIERNHLGEPVEPLSRYTHIRRVVPQPTRDRVALHQQTYDHLVRSVQHQYHAASPASARLSRIAGRTPDLQDQIKALHDEEIVYLFHSRPQDRHLKEHLIDEFARRTESAGEEALRQLQGRAAVSDPPSPIARYNWMYHVLENLNFPPVRRL</sequence>
<dbReference type="RefSeq" id="XP_007882549.1">
    <property type="nucleotide sequence ID" value="XM_007884358.1"/>
</dbReference>
<keyword evidence="1" id="KW-0732">Signal</keyword>
<dbReference type="AlphaFoldDB" id="A0A061H0M5"/>
<evidence type="ECO:0000313" key="2">
    <source>
        <dbReference type="EMBL" id="EPQ25633.1"/>
    </source>
</evidence>
<reference evidence="2 3" key="1">
    <citation type="journal article" date="2013" name="Plant Cell">
        <title>The transition from a phytopathogenic smut ancestor to an anamorphic biocontrol agent deciphered by comparative whole-genome analysis.</title>
        <authorList>
            <person name="Lefebvre F."/>
            <person name="Joly D.L."/>
            <person name="Labbe C."/>
            <person name="Teichmann B."/>
            <person name="Linning R."/>
            <person name="Belzile F."/>
            <person name="Bakkeren G."/>
            <person name="Belanger R.R."/>
        </authorList>
    </citation>
    <scope>NUCLEOTIDE SEQUENCE [LARGE SCALE GENOMIC DNA]</scope>
    <source>
        <strain evidence="2 3">PF-1</strain>
    </source>
</reference>
<feature type="chain" id="PRO_5001603282" evidence="1">
    <location>
        <begin position="20"/>
        <end position="216"/>
    </location>
</feature>
<evidence type="ECO:0000313" key="3">
    <source>
        <dbReference type="Proteomes" id="UP000053664"/>
    </source>
</evidence>
<dbReference type="KEGG" id="pfp:PFL1_06813"/>
<feature type="signal peptide" evidence="1">
    <location>
        <begin position="1"/>
        <end position="19"/>
    </location>
</feature>
<gene>
    <name evidence="2" type="ORF">PFL1_06813</name>
</gene>
<protein>
    <submittedName>
        <fullName evidence="2">Uncharacterized protein</fullName>
    </submittedName>
</protein>
<accession>A0A061H0M5</accession>
<dbReference type="EMBL" id="KE361654">
    <property type="protein sequence ID" value="EPQ25633.1"/>
    <property type="molecule type" value="Genomic_DNA"/>
</dbReference>
<organism evidence="2 3">
    <name type="scientific">Pseudozyma flocculosa PF-1</name>
    <dbReference type="NCBI Taxonomy" id="1277687"/>
    <lineage>
        <taxon>Eukaryota</taxon>
        <taxon>Fungi</taxon>
        <taxon>Dikarya</taxon>
        <taxon>Basidiomycota</taxon>
        <taxon>Ustilaginomycotina</taxon>
        <taxon>Ustilaginomycetes</taxon>
        <taxon>Ustilaginales</taxon>
        <taxon>Ustilaginaceae</taxon>
        <taxon>Pseudozyma</taxon>
    </lineage>
</organism>
<dbReference type="GeneID" id="19320883"/>
<evidence type="ECO:0000256" key="1">
    <source>
        <dbReference type="SAM" id="SignalP"/>
    </source>
</evidence>
<dbReference type="Proteomes" id="UP000053664">
    <property type="component" value="Unassembled WGS sequence"/>
</dbReference>
<dbReference type="HOGENOM" id="CLU_1278123_0_0_1"/>